<proteinExistence type="predicted"/>
<dbReference type="EMBL" id="JAGIOI010000001">
    <property type="protein sequence ID" value="MBP2413542.1"/>
    <property type="molecule type" value="Genomic_DNA"/>
</dbReference>
<evidence type="ECO:0008006" key="3">
    <source>
        <dbReference type="Google" id="ProtNLM"/>
    </source>
</evidence>
<gene>
    <name evidence="1" type="ORF">JOF48_002341</name>
</gene>
<sequence length="293" mass="30232">MKARSAVGLLISILILIALLAGAGVWLARTLNNALEPRLAVGCTATVAGSSYSMATEQARNAALISEISVQRGMPARAASIALATALQESALRNIEYGDLDSVGLFQQRPSQDWGTVEQIMDPVYSANAFYNVLEKVPGYLDMSVNDAAQTVQRSGFPEAYAQHEALARAFASALTGETAGGLSCTLPEAVAAGLPGDVTAGAQEAMGGLAVLAPDVLPGESGTVMTFDVPGVHGWMLAHWAVANALELGIVEVSHAGNTWDRNENKAGTNVGWQPSDIATAGQVVITVAGGS</sequence>
<keyword evidence="2" id="KW-1185">Reference proteome</keyword>
<protein>
    <recommendedName>
        <fullName evidence="3">Heavy metal transporter</fullName>
    </recommendedName>
</protein>
<dbReference type="RefSeq" id="WP_209680925.1">
    <property type="nucleotide sequence ID" value="NZ_JAGIOI010000001.1"/>
</dbReference>
<evidence type="ECO:0000313" key="2">
    <source>
        <dbReference type="Proteomes" id="UP000711614"/>
    </source>
</evidence>
<name>A0ABS4YXL8_9MICC</name>
<reference evidence="1 2" key="1">
    <citation type="submission" date="2021-03" db="EMBL/GenBank/DDBJ databases">
        <title>Sequencing the genomes of 1000 actinobacteria strains.</title>
        <authorList>
            <person name="Klenk H.-P."/>
        </authorList>
    </citation>
    <scope>NUCLEOTIDE SEQUENCE [LARGE SCALE GENOMIC DNA]</scope>
    <source>
        <strain evidence="1 2">DSM 16005</strain>
    </source>
</reference>
<evidence type="ECO:0000313" key="1">
    <source>
        <dbReference type="EMBL" id="MBP2413542.1"/>
    </source>
</evidence>
<comment type="caution">
    <text evidence="1">The sequence shown here is derived from an EMBL/GenBank/DDBJ whole genome shotgun (WGS) entry which is preliminary data.</text>
</comment>
<accession>A0ABS4YXL8</accession>
<dbReference type="Proteomes" id="UP000711614">
    <property type="component" value="Unassembled WGS sequence"/>
</dbReference>
<organism evidence="1 2">
    <name type="scientific">Arthrobacter stackebrandtii</name>
    <dbReference type="NCBI Taxonomy" id="272161"/>
    <lineage>
        <taxon>Bacteria</taxon>
        <taxon>Bacillati</taxon>
        <taxon>Actinomycetota</taxon>
        <taxon>Actinomycetes</taxon>
        <taxon>Micrococcales</taxon>
        <taxon>Micrococcaceae</taxon>
        <taxon>Arthrobacter</taxon>
    </lineage>
</organism>